<evidence type="ECO:0000313" key="2">
    <source>
        <dbReference type="Proteomes" id="UP000266673"/>
    </source>
</evidence>
<evidence type="ECO:0000313" key="1">
    <source>
        <dbReference type="EMBL" id="RIB20043.1"/>
    </source>
</evidence>
<gene>
    <name evidence="1" type="ORF">C2G38_2081776</name>
</gene>
<comment type="caution">
    <text evidence="1">The sequence shown here is derived from an EMBL/GenBank/DDBJ whole genome shotgun (WGS) entry which is preliminary data.</text>
</comment>
<proteinExistence type="predicted"/>
<accession>A0A397VJH2</accession>
<protein>
    <submittedName>
        <fullName evidence="1">Uncharacterized protein</fullName>
    </submittedName>
</protein>
<name>A0A397VJH2_9GLOM</name>
<organism evidence="1 2">
    <name type="scientific">Gigaspora rosea</name>
    <dbReference type="NCBI Taxonomy" id="44941"/>
    <lineage>
        <taxon>Eukaryota</taxon>
        <taxon>Fungi</taxon>
        <taxon>Fungi incertae sedis</taxon>
        <taxon>Mucoromycota</taxon>
        <taxon>Glomeromycotina</taxon>
        <taxon>Glomeromycetes</taxon>
        <taxon>Diversisporales</taxon>
        <taxon>Gigasporaceae</taxon>
        <taxon>Gigaspora</taxon>
    </lineage>
</organism>
<keyword evidence="2" id="KW-1185">Reference proteome</keyword>
<dbReference type="AlphaFoldDB" id="A0A397VJH2"/>
<reference evidence="1 2" key="1">
    <citation type="submission" date="2018-06" db="EMBL/GenBank/DDBJ databases">
        <title>Comparative genomics reveals the genomic features of Rhizophagus irregularis, R. cerebriforme, R. diaphanum and Gigaspora rosea, and their symbiotic lifestyle signature.</title>
        <authorList>
            <person name="Morin E."/>
            <person name="San Clemente H."/>
            <person name="Chen E.C.H."/>
            <person name="De La Providencia I."/>
            <person name="Hainaut M."/>
            <person name="Kuo A."/>
            <person name="Kohler A."/>
            <person name="Murat C."/>
            <person name="Tang N."/>
            <person name="Roy S."/>
            <person name="Loubradou J."/>
            <person name="Henrissat B."/>
            <person name="Grigoriev I.V."/>
            <person name="Corradi N."/>
            <person name="Roux C."/>
            <person name="Martin F.M."/>
        </authorList>
    </citation>
    <scope>NUCLEOTIDE SEQUENCE [LARGE SCALE GENOMIC DNA]</scope>
    <source>
        <strain evidence="1 2">DAOM 194757</strain>
    </source>
</reference>
<sequence>MISYKHCGFPFFSHLSHFTKLNATTHIKGFLYSIIFPFRISSDNKSLSIVVSMCHG</sequence>
<dbReference type="Proteomes" id="UP000266673">
    <property type="component" value="Unassembled WGS sequence"/>
</dbReference>
<dbReference type="EMBL" id="QKWP01000439">
    <property type="protein sequence ID" value="RIB20043.1"/>
    <property type="molecule type" value="Genomic_DNA"/>
</dbReference>